<gene>
    <name evidence="2" type="ORF">RCL2_002566900</name>
    <name evidence="1" type="ORF">RclHR1_11790006</name>
</gene>
<comment type="caution">
    <text evidence="1">The sequence shown here is derived from an EMBL/GenBank/DDBJ whole genome shotgun (WGS) entry which is preliminary data.</text>
</comment>
<reference evidence="1 3" key="1">
    <citation type="submission" date="2017-11" db="EMBL/GenBank/DDBJ databases">
        <title>The genome of Rhizophagus clarus HR1 reveals common genetic basis of auxotrophy among arbuscular mycorrhizal fungi.</title>
        <authorList>
            <person name="Kobayashi Y."/>
        </authorList>
    </citation>
    <scope>NUCLEOTIDE SEQUENCE [LARGE SCALE GENOMIC DNA]</scope>
    <source>
        <strain evidence="1 3">HR1</strain>
    </source>
</reference>
<evidence type="ECO:0000313" key="1">
    <source>
        <dbReference type="EMBL" id="GBB85222.1"/>
    </source>
</evidence>
<proteinExistence type="predicted"/>
<dbReference type="Proteomes" id="UP000247702">
    <property type="component" value="Unassembled WGS sequence"/>
</dbReference>
<dbReference type="EMBL" id="BEXD01000201">
    <property type="protein sequence ID" value="GBB85222.1"/>
    <property type="molecule type" value="Genomic_DNA"/>
</dbReference>
<protein>
    <submittedName>
        <fullName evidence="1">Uncharacterized protein</fullName>
    </submittedName>
</protein>
<dbReference type="Proteomes" id="UP000615446">
    <property type="component" value="Unassembled WGS sequence"/>
</dbReference>
<name>A0A2Z6Q9N6_9GLOM</name>
<accession>A0A2Z6Q9N6</accession>
<reference evidence="2" key="2">
    <citation type="submission" date="2019-10" db="EMBL/GenBank/DDBJ databases">
        <title>Conservation and host-specific expression of non-tandemly repeated heterogenous ribosome RNA gene in arbuscular mycorrhizal fungi.</title>
        <authorList>
            <person name="Maeda T."/>
            <person name="Kobayashi Y."/>
            <person name="Nakagawa T."/>
            <person name="Ezawa T."/>
            <person name="Yamaguchi K."/>
            <person name="Bino T."/>
            <person name="Nishimoto Y."/>
            <person name="Shigenobu S."/>
            <person name="Kawaguchi M."/>
        </authorList>
    </citation>
    <scope>NUCLEOTIDE SEQUENCE</scope>
    <source>
        <strain evidence="2">HR1</strain>
    </source>
</reference>
<evidence type="ECO:0000313" key="2">
    <source>
        <dbReference type="EMBL" id="GES99153.1"/>
    </source>
</evidence>
<dbReference type="EMBL" id="BLAL01000278">
    <property type="protein sequence ID" value="GES99153.1"/>
    <property type="molecule type" value="Genomic_DNA"/>
</dbReference>
<evidence type="ECO:0000313" key="3">
    <source>
        <dbReference type="Proteomes" id="UP000247702"/>
    </source>
</evidence>
<organism evidence="1 3">
    <name type="scientific">Rhizophagus clarus</name>
    <dbReference type="NCBI Taxonomy" id="94130"/>
    <lineage>
        <taxon>Eukaryota</taxon>
        <taxon>Fungi</taxon>
        <taxon>Fungi incertae sedis</taxon>
        <taxon>Mucoromycota</taxon>
        <taxon>Glomeromycotina</taxon>
        <taxon>Glomeromycetes</taxon>
        <taxon>Glomerales</taxon>
        <taxon>Glomeraceae</taxon>
        <taxon>Rhizophagus</taxon>
    </lineage>
</organism>
<dbReference type="AlphaFoldDB" id="A0A2Z6Q9N6"/>
<sequence>MEGEKKEIPWNFYYCPYILRTGEVCNQRYFDPKGCTVHQNSPKQYSYMEPGCVKFTSSEYSACKKHSGKFCFRAFYQCQKLAKIQADDGLVSG</sequence>
<keyword evidence="3" id="KW-1185">Reference proteome</keyword>